<name>A0ABN2YRI7_9ACTN</name>
<organism evidence="4 5">
    <name type="scientific">Actinomadura napierensis</name>
    <dbReference type="NCBI Taxonomy" id="267854"/>
    <lineage>
        <taxon>Bacteria</taxon>
        <taxon>Bacillati</taxon>
        <taxon>Actinomycetota</taxon>
        <taxon>Actinomycetes</taxon>
        <taxon>Streptosporangiales</taxon>
        <taxon>Thermomonosporaceae</taxon>
        <taxon>Actinomadura</taxon>
    </lineage>
</organism>
<dbReference type="InterPro" id="IPR002347">
    <property type="entry name" value="SDR_fam"/>
</dbReference>
<protein>
    <submittedName>
        <fullName evidence="4">Glucose 1-dehydrogenase</fullName>
    </submittedName>
</protein>
<dbReference type="InterPro" id="IPR057326">
    <property type="entry name" value="KR_dom"/>
</dbReference>
<dbReference type="PANTHER" id="PTHR24321">
    <property type="entry name" value="DEHYDROGENASES, SHORT CHAIN"/>
    <property type="match status" value="1"/>
</dbReference>
<dbReference type="PANTHER" id="PTHR24321:SF15">
    <property type="entry name" value="OXIDOREDUCTASE UCPA"/>
    <property type="match status" value="1"/>
</dbReference>
<evidence type="ECO:0000256" key="1">
    <source>
        <dbReference type="ARBA" id="ARBA00006484"/>
    </source>
</evidence>
<dbReference type="PRINTS" id="PR00080">
    <property type="entry name" value="SDRFAMILY"/>
</dbReference>
<evidence type="ECO:0000313" key="4">
    <source>
        <dbReference type="EMBL" id="GAA2131363.1"/>
    </source>
</evidence>
<dbReference type="PRINTS" id="PR00081">
    <property type="entry name" value="GDHRDH"/>
</dbReference>
<proteinExistence type="inferred from homology"/>
<dbReference type="EMBL" id="BAAAMR010000016">
    <property type="protein sequence ID" value="GAA2131363.1"/>
    <property type="molecule type" value="Genomic_DNA"/>
</dbReference>
<accession>A0ABN2YRI7</accession>
<reference evidence="4 5" key="1">
    <citation type="journal article" date="2019" name="Int. J. Syst. Evol. Microbiol.">
        <title>The Global Catalogue of Microorganisms (GCM) 10K type strain sequencing project: providing services to taxonomists for standard genome sequencing and annotation.</title>
        <authorList>
            <consortium name="The Broad Institute Genomics Platform"/>
            <consortium name="The Broad Institute Genome Sequencing Center for Infectious Disease"/>
            <person name="Wu L."/>
            <person name="Ma J."/>
        </authorList>
    </citation>
    <scope>NUCLEOTIDE SEQUENCE [LARGE SCALE GENOMIC DNA]</scope>
    <source>
        <strain evidence="4 5">JCM 13850</strain>
    </source>
</reference>
<dbReference type="InterPro" id="IPR036291">
    <property type="entry name" value="NAD(P)-bd_dom_sf"/>
</dbReference>
<evidence type="ECO:0000256" key="2">
    <source>
        <dbReference type="ARBA" id="ARBA00023002"/>
    </source>
</evidence>
<dbReference type="Gene3D" id="3.40.50.720">
    <property type="entry name" value="NAD(P)-binding Rossmann-like Domain"/>
    <property type="match status" value="1"/>
</dbReference>
<dbReference type="RefSeq" id="WP_344264900.1">
    <property type="nucleotide sequence ID" value="NZ_BAAAMR010000016.1"/>
</dbReference>
<comment type="similarity">
    <text evidence="1">Belongs to the short-chain dehydrogenases/reductases (SDR) family.</text>
</comment>
<dbReference type="PROSITE" id="PS00061">
    <property type="entry name" value="ADH_SHORT"/>
    <property type="match status" value="1"/>
</dbReference>
<dbReference type="SMART" id="SM00822">
    <property type="entry name" value="PKS_KR"/>
    <property type="match status" value="1"/>
</dbReference>
<evidence type="ECO:0000259" key="3">
    <source>
        <dbReference type="SMART" id="SM00822"/>
    </source>
</evidence>
<keyword evidence="5" id="KW-1185">Reference proteome</keyword>
<gene>
    <name evidence="4" type="ORF">GCM10009727_23730</name>
</gene>
<dbReference type="InterPro" id="IPR020904">
    <property type="entry name" value="Sc_DH/Rdtase_CS"/>
</dbReference>
<evidence type="ECO:0000313" key="5">
    <source>
        <dbReference type="Proteomes" id="UP001501020"/>
    </source>
</evidence>
<dbReference type="Pfam" id="PF13561">
    <property type="entry name" value="adh_short_C2"/>
    <property type="match status" value="1"/>
</dbReference>
<sequence length="244" mass="24952">MRLDGKVAIVTGAARGQGEAEARMFAEAGARVVLTDVLEAEGTAVAESLGNAARFVRHDVTSVGDWERVVAVAAEAFGGVDVLVNNAAIWRTTPVAEETRENFEEILRVNLVGPFLGIQAVVPAMRERGGGSIVNISSTAGLRGIRGHSAYGASKFGLRGLTLSAALDLGADGIRVNSVHPGVIDTPMIASIGVQRGAGKAPRVPLGRAGIPEDVAGLVLFLTSDASAYITGAELAVDGGLSTG</sequence>
<feature type="domain" description="Ketoreductase" evidence="3">
    <location>
        <begin position="6"/>
        <end position="172"/>
    </location>
</feature>
<dbReference type="SUPFAM" id="SSF51735">
    <property type="entry name" value="NAD(P)-binding Rossmann-fold domains"/>
    <property type="match status" value="1"/>
</dbReference>
<keyword evidence="2" id="KW-0560">Oxidoreductase</keyword>
<comment type="caution">
    <text evidence="4">The sequence shown here is derived from an EMBL/GenBank/DDBJ whole genome shotgun (WGS) entry which is preliminary data.</text>
</comment>
<dbReference type="Proteomes" id="UP001501020">
    <property type="component" value="Unassembled WGS sequence"/>
</dbReference>
<dbReference type="NCBIfam" id="NF005559">
    <property type="entry name" value="PRK07231.1"/>
    <property type="match status" value="1"/>
</dbReference>